<gene>
    <name evidence="2" type="ORF">HYPBUDRAFT_152286</name>
</gene>
<evidence type="ECO:0000313" key="2">
    <source>
        <dbReference type="EMBL" id="ODV69101.1"/>
    </source>
</evidence>
<evidence type="ECO:0000313" key="3">
    <source>
        <dbReference type="Proteomes" id="UP000095085"/>
    </source>
</evidence>
<evidence type="ECO:0000256" key="1">
    <source>
        <dbReference type="SAM" id="SignalP"/>
    </source>
</evidence>
<name>A0A1E4RPF9_9ASCO</name>
<dbReference type="GeneID" id="30995485"/>
<dbReference type="AlphaFoldDB" id="A0A1E4RPF9"/>
<proteinExistence type="predicted"/>
<dbReference type="EMBL" id="KV454539">
    <property type="protein sequence ID" value="ODV69101.1"/>
    <property type="molecule type" value="Genomic_DNA"/>
</dbReference>
<sequence length="51" mass="5714">MPMSSALYVIMAVVYIWFPLDVSAKQQGPLNITIFSTDRLILLTLNLQSLS</sequence>
<dbReference type="Proteomes" id="UP000095085">
    <property type="component" value="Unassembled WGS sequence"/>
</dbReference>
<reference evidence="3" key="1">
    <citation type="submission" date="2016-05" db="EMBL/GenBank/DDBJ databases">
        <title>Comparative genomics of biotechnologically important yeasts.</title>
        <authorList>
            <consortium name="DOE Joint Genome Institute"/>
            <person name="Riley R."/>
            <person name="Haridas S."/>
            <person name="Wolfe K.H."/>
            <person name="Lopes M.R."/>
            <person name="Hittinger C.T."/>
            <person name="Goker M."/>
            <person name="Salamov A."/>
            <person name="Wisecaver J."/>
            <person name="Long T.M."/>
            <person name="Aerts A.L."/>
            <person name="Barry K."/>
            <person name="Choi C."/>
            <person name="Clum A."/>
            <person name="Coughlan A.Y."/>
            <person name="Deshpande S."/>
            <person name="Douglass A.P."/>
            <person name="Hanson S.J."/>
            <person name="Klenk H.-P."/>
            <person name="Labutti K."/>
            <person name="Lapidus A."/>
            <person name="Lindquist E."/>
            <person name="Lipzen A."/>
            <person name="Meier-Kolthoff J.P."/>
            <person name="Ohm R.A."/>
            <person name="Otillar R.P."/>
            <person name="Pangilinan J."/>
            <person name="Peng Y."/>
            <person name="Rokas A."/>
            <person name="Rosa C.A."/>
            <person name="Scheuner C."/>
            <person name="Sibirny A.A."/>
            <person name="Slot J.C."/>
            <person name="Stielow J.B."/>
            <person name="Sun H."/>
            <person name="Kurtzman C.P."/>
            <person name="Blackwell M."/>
            <person name="Grigoriev I.V."/>
            <person name="Jeffries T.W."/>
        </authorList>
    </citation>
    <scope>NUCLEOTIDE SEQUENCE [LARGE SCALE GENOMIC DNA]</scope>
    <source>
        <strain evidence="3">NRRL Y-1933</strain>
    </source>
</reference>
<accession>A0A1E4RPF9</accession>
<keyword evidence="3" id="KW-1185">Reference proteome</keyword>
<feature type="chain" id="PRO_5009162387" evidence="1">
    <location>
        <begin position="25"/>
        <end position="51"/>
    </location>
</feature>
<organism evidence="2 3">
    <name type="scientific">Hyphopichia burtonii NRRL Y-1933</name>
    <dbReference type="NCBI Taxonomy" id="984485"/>
    <lineage>
        <taxon>Eukaryota</taxon>
        <taxon>Fungi</taxon>
        <taxon>Dikarya</taxon>
        <taxon>Ascomycota</taxon>
        <taxon>Saccharomycotina</taxon>
        <taxon>Pichiomycetes</taxon>
        <taxon>Debaryomycetaceae</taxon>
        <taxon>Hyphopichia</taxon>
    </lineage>
</organism>
<protein>
    <submittedName>
        <fullName evidence="2">Uncharacterized protein</fullName>
    </submittedName>
</protein>
<dbReference type="RefSeq" id="XP_020078168.1">
    <property type="nucleotide sequence ID" value="XM_020220935.1"/>
</dbReference>
<feature type="signal peptide" evidence="1">
    <location>
        <begin position="1"/>
        <end position="24"/>
    </location>
</feature>
<keyword evidence="1" id="KW-0732">Signal</keyword>